<evidence type="ECO:0000313" key="2">
    <source>
        <dbReference type="EMBL" id="MBB4837612.1"/>
    </source>
</evidence>
<dbReference type="Proteomes" id="UP000575241">
    <property type="component" value="Unassembled WGS sequence"/>
</dbReference>
<accession>A0A7W7JYZ3</accession>
<gene>
    <name evidence="2" type="ORF">HNP52_000663</name>
</gene>
<dbReference type="EMBL" id="JACHLN010000001">
    <property type="protein sequence ID" value="MBB4837612.1"/>
    <property type="molecule type" value="Genomic_DNA"/>
</dbReference>
<feature type="transmembrane region" description="Helical" evidence="1">
    <location>
        <begin position="36"/>
        <end position="55"/>
    </location>
</feature>
<reference evidence="2 3" key="1">
    <citation type="submission" date="2020-08" db="EMBL/GenBank/DDBJ databases">
        <title>Functional genomics of gut bacteria from endangered species of beetles.</title>
        <authorList>
            <person name="Carlos-Shanley C."/>
        </authorList>
    </citation>
    <scope>NUCLEOTIDE SEQUENCE [LARGE SCALE GENOMIC DNA]</scope>
    <source>
        <strain evidence="2 3">S00224</strain>
    </source>
</reference>
<dbReference type="RefSeq" id="WP_184162433.1">
    <property type="nucleotide sequence ID" value="NZ_JACHLN010000001.1"/>
</dbReference>
<sequence>MSRFNQRFLAGLDAAADRTGVPALAMGEVRRRHLRWLPIVALALAIGGWIWGMAAPQMVHFAYAVMSLGFAIGAFLPIFGPIKPWGAAKLVDEYDRQVRLRAFLYGYASVTFTAYAGIWLLVGLALLDRWTTLDLINQMRNFAHLLFVLYLAVPTLQASWATQPVEED</sequence>
<protein>
    <submittedName>
        <fullName evidence="2">Uncharacterized protein</fullName>
    </submittedName>
</protein>
<keyword evidence="3" id="KW-1185">Reference proteome</keyword>
<dbReference type="AlphaFoldDB" id="A0A7W7JYZ3"/>
<feature type="transmembrane region" description="Helical" evidence="1">
    <location>
        <begin position="142"/>
        <end position="162"/>
    </location>
</feature>
<name>A0A7W7JYZ3_9SPHN</name>
<keyword evidence="1" id="KW-1133">Transmembrane helix</keyword>
<keyword evidence="1" id="KW-0472">Membrane</keyword>
<proteinExistence type="predicted"/>
<organism evidence="2 3">
    <name type="scientific">Sphingomonas kyeonggiensis</name>
    <dbReference type="NCBI Taxonomy" id="1268553"/>
    <lineage>
        <taxon>Bacteria</taxon>
        <taxon>Pseudomonadati</taxon>
        <taxon>Pseudomonadota</taxon>
        <taxon>Alphaproteobacteria</taxon>
        <taxon>Sphingomonadales</taxon>
        <taxon>Sphingomonadaceae</taxon>
        <taxon>Sphingomonas</taxon>
    </lineage>
</organism>
<evidence type="ECO:0000256" key="1">
    <source>
        <dbReference type="SAM" id="Phobius"/>
    </source>
</evidence>
<comment type="caution">
    <text evidence="2">The sequence shown here is derived from an EMBL/GenBank/DDBJ whole genome shotgun (WGS) entry which is preliminary data.</text>
</comment>
<keyword evidence="1" id="KW-0812">Transmembrane</keyword>
<evidence type="ECO:0000313" key="3">
    <source>
        <dbReference type="Proteomes" id="UP000575241"/>
    </source>
</evidence>
<feature type="transmembrane region" description="Helical" evidence="1">
    <location>
        <begin position="61"/>
        <end position="82"/>
    </location>
</feature>
<feature type="transmembrane region" description="Helical" evidence="1">
    <location>
        <begin position="102"/>
        <end position="122"/>
    </location>
</feature>